<sequence length="714" mass="76389">MLTLCVWHLDENSHFPHAGQVATAVEALTMLSSILFRLSPVLRASPALGNCPAPPEQTPWALQCWLSPHWEAEAWLKTQVAVLQLRGCVSEAPAAPGRGSRSTSPVRVTWSVLEPETPPQSFAISELTSTDPGDRSLKPELRQEQRPTAFRSLGHKARRSVTGYHISQALDLPVFEETLCSFQASVLSAGVGTETEAAGPDALSALLPLPPRPPGLFVPGALVFQGPSEATAEKQPAARVSCGSGSRSRSANKSICIKQELRALKGPVCERLAGSSGPQLRAPPAGAEREGALPAERLPRARPLPAAGTQPARRAPVQTPRAADRGAGAGRRHPALPGSGSGRRTLGPRSGRRRRGSGGSSAAARHVFSRVRRGREGVASLSPDGAFLEGRAPRMQGTQWKDHASLGPRRQSEVIRNWSLSQVAVVPTLHITTRFDALRRVTLTCHVRPFHPSRLRLIWMENRHKVQTVESPRPQTVRNPDGTFWLERTSQTQASWEGSEFACWAVQDEQPTVQVNVTLQLHRFGRKANVRDRRCPSSQPSREGGKPDHVSIYPTPVHQQSRVRGGDWGLRVLGAAEVHRGIGLLADCSAPRVWAPPCGLSGGSPLAGAQVHSCTLRGPLQRSEPGTSTQLTVTASGFASSRVATGSRPSGHPYNVTSSVLVPLQAGDVSSLAVCLVEHNSTAIFREGVELKHYLGGQLSLCSAGQGGAGPGRP</sequence>
<evidence type="ECO:0000256" key="2">
    <source>
        <dbReference type="ARBA" id="ARBA00023180"/>
    </source>
</evidence>
<evidence type="ECO:0000256" key="1">
    <source>
        <dbReference type="ARBA" id="ARBA00023157"/>
    </source>
</evidence>
<dbReference type="EMBL" id="JAGFMF010011769">
    <property type="protein sequence ID" value="KAG8513402.1"/>
    <property type="molecule type" value="Genomic_DNA"/>
</dbReference>
<feature type="domain" description="Ig-like" evidence="4">
    <location>
        <begin position="427"/>
        <end position="518"/>
    </location>
</feature>
<gene>
    <name evidence="5" type="ORF">J0S82_018729</name>
</gene>
<name>A0A8J6A753_GALPY</name>
<reference evidence="5" key="1">
    <citation type="journal article" date="2021" name="Evol. Appl.">
        <title>The genome of the Pyrenean desman and the effects of bottlenecks and inbreeding on the genomic landscape of an endangered species.</title>
        <authorList>
            <person name="Escoda L."/>
            <person name="Castresana J."/>
        </authorList>
    </citation>
    <scope>NUCLEOTIDE SEQUENCE</scope>
    <source>
        <strain evidence="5">IBE-C5619</strain>
    </source>
</reference>
<feature type="compositionally biased region" description="Low complexity" evidence="3">
    <location>
        <begin position="237"/>
        <end position="249"/>
    </location>
</feature>
<keyword evidence="2" id="KW-0325">Glycoprotein</keyword>
<protein>
    <recommendedName>
        <fullName evidence="4">Ig-like domain-containing protein</fullName>
    </recommendedName>
</protein>
<feature type="region of interest" description="Disordered" evidence="3">
    <location>
        <begin position="529"/>
        <end position="553"/>
    </location>
</feature>
<feature type="compositionally biased region" description="Low complexity" evidence="3">
    <location>
        <begin position="335"/>
        <end position="349"/>
    </location>
</feature>
<comment type="caution">
    <text evidence="5">The sequence shown here is derived from an EMBL/GenBank/DDBJ whole genome shotgun (WGS) entry which is preliminary data.</text>
</comment>
<dbReference type="PANTHER" id="PTHR19971">
    <property type="entry name" value="SIGNAL-REGULATORY PROTEIN BETA"/>
    <property type="match status" value="1"/>
</dbReference>
<dbReference type="Proteomes" id="UP000700334">
    <property type="component" value="Unassembled WGS sequence"/>
</dbReference>
<dbReference type="InterPro" id="IPR036179">
    <property type="entry name" value="Ig-like_dom_sf"/>
</dbReference>
<dbReference type="InterPro" id="IPR003597">
    <property type="entry name" value="Ig_C1-set"/>
</dbReference>
<keyword evidence="6" id="KW-1185">Reference proteome</keyword>
<accession>A0A8J6A753</accession>
<dbReference type="InterPro" id="IPR051755">
    <property type="entry name" value="Ig-like_CS_Receptor"/>
</dbReference>
<organism evidence="5 6">
    <name type="scientific">Galemys pyrenaicus</name>
    <name type="common">Iberian desman</name>
    <name type="synonym">Pyrenean desman</name>
    <dbReference type="NCBI Taxonomy" id="202257"/>
    <lineage>
        <taxon>Eukaryota</taxon>
        <taxon>Metazoa</taxon>
        <taxon>Chordata</taxon>
        <taxon>Craniata</taxon>
        <taxon>Vertebrata</taxon>
        <taxon>Euteleostomi</taxon>
        <taxon>Mammalia</taxon>
        <taxon>Eutheria</taxon>
        <taxon>Laurasiatheria</taxon>
        <taxon>Eulipotyphla</taxon>
        <taxon>Talpidae</taxon>
        <taxon>Galemys</taxon>
    </lineage>
</organism>
<evidence type="ECO:0000313" key="5">
    <source>
        <dbReference type="EMBL" id="KAG8513402.1"/>
    </source>
</evidence>
<feature type="compositionally biased region" description="Low complexity" evidence="3">
    <location>
        <begin position="292"/>
        <end position="307"/>
    </location>
</feature>
<dbReference type="AlphaFoldDB" id="A0A8J6A753"/>
<evidence type="ECO:0000256" key="3">
    <source>
        <dbReference type="SAM" id="MobiDB-lite"/>
    </source>
</evidence>
<evidence type="ECO:0000313" key="6">
    <source>
        <dbReference type="Proteomes" id="UP000700334"/>
    </source>
</evidence>
<dbReference type="SUPFAM" id="SSF48726">
    <property type="entry name" value="Immunoglobulin"/>
    <property type="match status" value="1"/>
</dbReference>
<dbReference type="InterPro" id="IPR007110">
    <property type="entry name" value="Ig-like_dom"/>
</dbReference>
<feature type="region of interest" description="Disordered" evidence="3">
    <location>
        <begin position="121"/>
        <end position="147"/>
    </location>
</feature>
<feature type="compositionally biased region" description="Basic and acidic residues" evidence="3">
    <location>
        <begin position="132"/>
        <end position="145"/>
    </location>
</feature>
<feature type="region of interest" description="Disordered" evidence="3">
    <location>
        <begin position="382"/>
        <end position="408"/>
    </location>
</feature>
<feature type="region of interest" description="Disordered" evidence="3">
    <location>
        <begin position="274"/>
        <end position="369"/>
    </location>
</feature>
<dbReference type="Gene3D" id="2.60.40.10">
    <property type="entry name" value="Immunoglobulins"/>
    <property type="match status" value="1"/>
</dbReference>
<proteinExistence type="predicted"/>
<dbReference type="InterPro" id="IPR013783">
    <property type="entry name" value="Ig-like_fold"/>
</dbReference>
<dbReference type="Pfam" id="PF07654">
    <property type="entry name" value="C1-set"/>
    <property type="match status" value="1"/>
</dbReference>
<dbReference type="OrthoDB" id="6370831at2759"/>
<feature type="compositionally biased region" description="Polar residues" evidence="3">
    <location>
        <begin position="121"/>
        <end position="131"/>
    </location>
</feature>
<dbReference type="PROSITE" id="PS50835">
    <property type="entry name" value="IG_LIKE"/>
    <property type="match status" value="1"/>
</dbReference>
<keyword evidence="1" id="KW-1015">Disulfide bond</keyword>
<feature type="region of interest" description="Disordered" evidence="3">
    <location>
        <begin position="229"/>
        <end position="249"/>
    </location>
</feature>
<evidence type="ECO:0000259" key="4">
    <source>
        <dbReference type="PROSITE" id="PS50835"/>
    </source>
</evidence>